<keyword evidence="1" id="KW-0732">Signal</keyword>
<name>A0ABS7XCR6_9GAMM</name>
<evidence type="ECO:0000256" key="1">
    <source>
        <dbReference type="SAM" id="SignalP"/>
    </source>
</evidence>
<sequence>MIKISSLSTAVSLLFATTAAMATTLPPILDAYPRCDYKITQQISTVSRLGSTESDADHKHEQVLTSALSELREKAAGKGDAVILQKVTGQLSRDRATFTQSRLETEILYRLEADVIELCVEDSAKPLQLTRYNAQGKRQLETAPVKMQISATIVPRMAQQHTGIDNGDIGFTSGYHGIRLGSSRQQAEALFGQPDSFYLHENNDFVLSYGNQLWLTFSDDKLIKAGHTSEALAYPLTKQLSADRHAKLANWLLDDRFSKRSLLDDIKAHYQTQLQQLSATEFMLQHQQTVIRLSFNQYFDIKSAQQQIKLAEVSVANAAAASLPALQLPTLKQLGALAQHPAAAPLQHAGWAKLFSQLAVPHYSTIQQQKRLQLYRPELAAVFSDNGLSEVQLALLTQDASLKALQHLLSLFSLPTTRQHFMAQHPDAFETVGQLVVYDDQLEINATFADNDNIDSLVLKWF</sequence>
<evidence type="ECO:0000313" key="2">
    <source>
        <dbReference type="EMBL" id="MBZ9613345.1"/>
    </source>
</evidence>
<accession>A0ABS7XCR6</accession>
<feature type="chain" id="PRO_5045954840" evidence="1">
    <location>
        <begin position="23"/>
        <end position="462"/>
    </location>
</feature>
<protein>
    <submittedName>
        <fullName evidence="2">Uncharacterized protein</fullName>
    </submittedName>
</protein>
<comment type="caution">
    <text evidence="2">The sequence shown here is derived from an EMBL/GenBank/DDBJ whole genome shotgun (WGS) entry which is preliminary data.</text>
</comment>
<keyword evidence="3" id="KW-1185">Reference proteome</keyword>
<dbReference type="EMBL" id="JAERPS020000007">
    <property type="protein sequence ID" value="MBZ9613345.1"/>
    <property type="molecule type" value="Genomic_DNA"/>
</dbReference>
<dbReference type="RefSeq" id="WP_205312217.1">
    <property type="nucleotide sequence ID" value="NZ_JAERPS020000007.1"/>
</dbReference>
<evidence type="ECO:0000313" key="3">
    <source>
        <dbReference type="Proteomes" id="UP000663814"/>
    </source>
</evidence>
<reference evidence="2 3" key="2">
    <citation type="submission" date="2021-08" db="EMBL/GenBank/DDBJ databases">
        <title>Rheinheimera aquimaris sp. nov., isolated from seawater of the East Sea in Korea.</title>
        <authorList>
            <person name="Kim K.H."/>
            <person name="Wenting R."/>
            <person name="Kim K.R."/>
            <person name="Jeon C.O."/>
        </authorList>
    </citation>
    <scope>NUCLEOTIDE SEQUENCE [LARGE SCALE GENOMIC DNA]</scope>
    <source>
        <strain evidence="2 3">MA-13</strain>
    </source>
</reference>
<feature type="signal peptide" evidence="1">
    <location>
        <begin position="1"/>
        <end position="22"/>
    </location>
</feature>
<proteinExistence type="predicted"/>
<reference evidence="2 3" key="1">
    <citation type="submission" date="2020-12" db="EMBL/GenBank/DDBJ databases">
        <authorList>
            <person name="Ruan W."/>
            <person name="Khan S.A."/>
            <person name="Jeon C.O."/>
        </authorList>
    </citation>
    <scope>NUCLEOTIDE SEQUENCE [LARGE SCALE GENOMIC DNA]</scope>
    <source>
        <strain evidence="2 3">MA-13</strain>
    </source>
</reference>
<organism evidence="2 3">
    <name type="scientific">Rheinheimera maricola</name>
    <dbReference type="NCBI Taxonomy" id="2793282"/>
    <lineage>
        <taxon>Bacteria</taxon>
        <taxon>Pseudomonadati</taxon>
        <taxon>Pseudomonadota</taxon>
        <taxon>Gammaproteobacteria</taxon>
        <taxon>Chromatiales</taxon>
        <taxon>Chromatiaceae</taxon>
        <taxon>Rheinheimera</taxon>
    </lineage>
</organism>
<gene>
    <name evidence="2" type="ORF">I4W93_017265</name>
</gene>
<dbReference type="Proteomes" id="UP000663814">
    <property type="component" value="Unassembled WGS sequence"/>
</dbReference>